<reference evidence="1 2" key="1">
    <citation type="submission" date="2019-08" db="EMBL/GenBank/DDBJ databases">
        <title>Whole genome of Aphis craccivora.</title>
        <authorList>
            <person name="Voronova N.V."/>
            <person name="Shulinski R.S."/>
            <person name="Bandarenka Y.V."/>
            <person name="Zhorov D.G."/>
            <person name="Warner D."/>
        </authorList>
    </citation>
    <scope>NUCLEOTIDE SEQUENCE [LARGE SCALE GENOMIC DNA]</scope>
    <source>
        <strain evidence="1">180601</strain>
        <tissue evidence="1">Whole Body</tissue>
    </source>
</reference>
<evidence type="ECO:0000313" key="2">
    <source>
        <dbReference type="Proteomes" id="UP000478052"/>
    </source>
</evidence>
<dbReference type="PANTHER" id="PTHR10773">
    <property type="entry name" value="DNA-DIRECTED RNA POLYMERASES I, II, AND III SUBUNIT RPABC2"/>
    <property type="match status" value="1"/>
</dbReference>
<dbReference type="OrthoDB" id="6630995at2759"/>
<accession>A0A6G0Y9W9</accession>
<dbReference type="PANTHER" id="PTHR10773:SF19">
    <property type="match status" value="1"/>
</dbReference>
<sequence length="618" mass="72312">MAVCLLIMNSRAKLLLQLAGVSTNTPEHKNVISKQNTFEKPIQETSRMNVDRHHHRQVVTRVLILRHHHLRLKTYVPFKENNILHSTSEDELNIDNKDNRASVSIENSANEVNLSEINTLVVTSPLKKGRKRQRNEDKWKRNIDKKLRNKGQLYESHCASKKMRKERQMKSPCKETCKLKCSSKFNDENRKELFSGFWELGDIERQRQFISNSMQTIQPKYRYILQDGTRSPRNNNNAFYFILKEQKVRVCKLFFKNTLDINDRPIRTVLEKQNKIVNTLLEGDRRGKHGKHVKLDDNIRDGIIKHISSIPKIESHYARADTSKHFFDGSRSIADIHRDYVADCKEKNIPFGNYVLFYRIFTQEFNISFFQPKKDLCDTCVAYDNAIGEDKNELKNNYEEHLVEKDLSRTEKQLDKEKSNLILAVYDLQAVMPLPKGDVSTFYYRSKLNVLNFTIYDMQKNIADCYVWDESNGHRGVNELGTFRQFKNIKTITHKYLIKGHTQNEGDSVHSLIERQCKKQLKSGPIYTPEAFVSIIRTAKKTGEPYHVHELCYEDFYDIKSLCTQIGVNITVNTENEAVKFMSIKIMKVEKQSPSSIFYKTSYSQAEFKEAIVIRRKK</sequence>
<dbReference type="EMBL" id="VUJU01005298">
    <property type="protein sequence ID" value="KAF0751673.1"/>
    <property type="molecule type" value="Genomic_DNA"/>
</dbReference>
<comment type="caution">
    <text evidence="1">The sequence shown here is derived from an EMBL/GenBank/DDBJ whole genome shotgun (WGS) entry which is preliminary data.</text>
</comment>
<organism evidence="1 2">
    <name type="scientific">Aphis craccivora</name>
    <name type="common">Cowpea aphid</name>
    <dbReference type="NCBI Taxonomy" id="307492"/>
    <lineage>
        <taxon>Eukaryota</taxon>
        <taxon>Metazoa</taxon>
        <taxon>Ecdysozoa</taxon>
        <taxon>Arthropoda</taxon>
        <taxon>Hexapoda</taxon>
        <taxon>Insecta</taxon>
        <taxon>Pterygota</taxon>
        <taxon>Neoptera</taxon>
        <taxon>Paraneoptera</taxon>
        <taxon>Hemiptera</taxon>
        <taxon>Sternorrhyncha</taxon>
        <taxon>Aphidomorpha</taxon>
        <taxon>Aphidoidea</taxon>
        <taxon>Aphididae</taxon>
        <taxon>Aphidini</taxon>
        <taxon>Aphis</taxon>
        <taxon>Aphis</taxon>
    </lineage>
</organism>
<dbReference type="AlphaFoldDB" id="A0A6G0Y9W9"/>
<name>A0A6G0Y9W9_APHCR</name>
<evidence type="ECO:0000313" key="1">
    <source>
        <dbReference type="EMBL" id="KAF0751673.1"/>
    </source>
</evidence>
<proteinExistence type="predicted"/>
<keyword evidence="2" id="KW-1185">Reference proteome</keyword>
<protein>
    <submittedName>
        <fullName evidence="1">Uncharacterized protein</fullName>
    </submittedName>
</protein>
<gene>
    <name evidence="1" type="ORF">FWK35_00010002</name>
</gene>
<feature type="non-terminal residue" evidence="1">
    <location>
        <position position="618"/>
    </location>
</feature>
<dbReference type="Proteomes" id="UP000478052">
    <property type="component" value="Unassembled WGS sequence"/>
</dbReference>